<proteinExistence type="inferred from homology"/>
<gene>
    <name evidence="9" type="ORF">Q8W34_16960</name>
</gene>
<keyword evidence="4" id="KW-0812">Transmembrane</keyword>
<evidence type="ECO:0000256" key="6">
    <source>
        <dbReference type="ARBA" id="ARBA00023136"/>
    </source>
</evidence>
<comment type="similarity">
    <text evidence="2">Belongs to the OmpP1/FadL family.</text>
</comment>
<keyword evidence="5 8" id="KW-0732">Signal</keyword>
<sequence length="424" mass="45618">MKFSKTLIAASLAFVSADSFAAAFQLAEQNASGLGRAYAGEASIADDASVVARNPALMTLFKDKQLSVAAIAVVPDVSLEGTGTNNGIDPNALDDDSIAPSAVIPATYFTMPVNDRVSVGFGAFANFGLATKFDDDYAAGQIAGETEIVTVNMNASVAYKVSEQFSFGIGLNAIYAEAKIIRKFGASALPIPASTDAVNLEGDDIGYGLNVGLMYQLDENSRFGFNYRTETDITFEGEYSNELPSFIPGGLDGQLELPGSVEITLPAIAEFSGSHQLDEKLGLHYSVLWTGWSSFDSLEAQVTAPTGDKFSAFEKTEDFSDALRYSVGTDYQYNENLLLRAGIAFDESPVSQQHLSISIPDTDRFWFSFGGNYIIDKNSNVDLGVSIIRGKTQNYTEKDNLGSQWSFESKGHATLIGAQYNYTF</sequence>
<name>A0ABT9FHS2_9GAMM</name>
<organism evidence="9 10">
    <name type="scientific">Pseudoalteromonas marina</name>
    <dbReference type="NCBI Taxonomy" id="267375"/>
    <lineage>
        <taxon>Bacteria</taxon>
        <taxon>Pseudomonadati</taxon>
        <taxon>Pseudomonadota</taxon>
        <taxon>Gammaproteobacteria</taxon>
        <taxon>Alteromonadales</taxon>
        <taxon>Pseudoalteromonadaceae</taxon>
        <taxon>Pseudoalteromonas</taxon>
    </lineage>
</organism>
<accession>A0ABT9FHS2</accession>
<dbReference type="InterPro" id="IPR005017">
    <property type="entry name" value="OMPP1/FadL/TodX"/>
</dbReference>
<dbReference type="SUPFAM" id="SSF56935">
    <property type="entry name" value="Porins"/>
    <property type="match status" value="1"/>
</dbReference>
<evidence type="ECO:0000256" key="5">
    <source>
        <dbReference type="ARBA" id="ARBA00022729"/>
    </source>
</evidence>
<comment type="subcellular location">
    <subcellularLocation>
        <location evidence="1">Cell outer membrane</location>
        <topology evidence="1">Multi-pass membrane protein</topology>
    </subcellularLocation>
</comment>
<dbReference type="PANTHER" id="PTHR35093">
    <property type="entry name" value="OUTER MEMBRANE PROTEIN NMB0088-RELATED"/>
    <property type="match status" value="1"/>
</dbReference>
<feature type="signal peptide" evidence="8">
    <location>
        <begin position="1"/>
        <end position="21"/>
    </location>
</feature>
<evidence type="ECO:0000256" key="2">
    <source>
        <dbReference type="ARBA" id="ARBA00008163"/>
    </source>
</evidence>
<keyword evidence="7" id="KW-0998">Cell outer membrane</keyword>
<keyword evidence="3" id="KW-1134">Transmembrane beta strand</keyword>
<evidence type="ECO:0000256" key="1">
    <source>
        <dbReference type="ARBA" id="ARBA00004571"/>
    </source>
</evidence>
<evidence type="ECO:0000256" key="4">
    <source>
        <dbReference type="ARBA" id="ARBA00022692"/>
    </source>
</evidence>
<comment type="caution">
    <text evidence="9">The sequence shown here is derived from an EMBL/GenBank/DDBJ whole genome shotgun (WGS) entry which is preliminary data.</text>
</comment>
<dbReference type="Gene3D" id="2.40.160.60">
    <property type="entry name" value="Outer membrane protein transport protein (OMPP1/FadL/TodX)"/>
    <property type="match status" value="1"/>
</dbReference>
<evidence type="ECO:0000256" key="7">
    <source>
        <dbReference type="ARBA" id="ARBA00023237"/>
    </source>
</evidence>
<dbReference type="EMBL" id="JAUYVT010000019">
    <property type="protein sequence ID" value="MDP2566340.1"/>
    <property type="molecule type" value="Genomic_DNA"/>
</dbReference>
<dbReference type="PANTHER" id="PTHR35093:SF3">
    <property type="entry name" value="LONG-CHAIN FATTY ACID TRANSPORT PROTEIN"/>
    <property type="match status" value="1"/>
</dbReference>
<dbReference type="RefSeq" id="WP_305401455.1">
    <property type="nucleotide sequence ID" value="NZ_JAUYVT010000019.1"/>
</dbReference>
<evidence type="ECO:0000256" key="3">
    <source>
        <dbReference type="ARBA" id="ARBA00022452"/>
    </source>
</evidence>
<dbReference type="Pfam" id="PF03349">
    <property type="entry name" value="Toluene_X"/>
    <property type="match status" value="1"/>
</dbReference>
<protein>
    <submittedName>
        <fullName evidence="9">Outer membrane protein transport protein</fullName>
    </submittedName>
</protein>
<feature type="chain" id="PRO_5046116624" evidence="8">
    <location>
        <begin position="22"/>
        <end position="424"/>
    </location>
</feature>
<keyword evidence="10" id="KW-1185">Reference proteome</keyword>
<reference evidence="9" key="1">
    <citation type="submission" date="2023-07" db="EMBL/GenBank/DDBJ databases">
        <title>Genome content predicts the carbon catabolic preferences of heterotrophic bacteria.</title>
        <authorList>
            <person name="Gralka M."/>
        </authorList>
    </citation>
    <scope>NUCLEOTIDE SEQUENCE</scope>
    <source>
        <strain evidence="9">4G09</strain>
    </source>
</reference>
<keyword evidence="6" id="KW-0472">Membrane</keyword>
<evidence type="ECO:0000256" key="8">
    <source>
        <dbReference type="SAM" id="SignalP"/>
    </source>
</evidence>
<evidence type="ECO:0000313" key="10">
    <source>
        <dbReference type="Proteomes" id="UP001177212"/>
    </source>
</evidence>
<evidence type="ECO:0000313" key="9">
    <source>
        <dbReference type="EMBL" id="MDP2566340.1"/>
    </source>
</evidence>
<dbReference type="Proteomes" id="UP001177212">
    <property type="component" value="Unassembled WGS sequence"/>
</dbReference>